<dbReference type="Gene3D" id="3.40.50.2300">
    <property type="match status" value="2"/>
</dbReference>
<accession>A0A9D1EH97</accession>
<dbReference type="InterPro" id="IPR046335">
    <property type="entry name" value="LacI/GalR-like_sensor"/>
</dbReference>
<dbReference type="InterPro" id="IPR010982">
    <property type="entry name" value="Lambda_DNA-bd_dom_sf"/>
</dbReference>
<gene>
    <name evidence="5" type="ORF">IAC96_14525</name>
</gene>
<dbReference type="PROSITE" id="PS50932">
    <property type="entry name" value="HTH_LACI_2"/>
    <property type="match status" value="1"/>
</dbReference>
<dbReference type="InterPro" id="IPR028082">
    <property type="entry name" value="Peripla_BP_I"/>
</dbReference>
<dbReference type="GO" id="GO:0000976">
    <property type="term" value="F:transcription cis-regulatory region binding"/>
    <property type="evidence" value="ECO:0007669"/>
    <property type="project" value="TreeGrafter"/>
</dbReference>
<dbReference type="SMART" id="SM00354">
    <property type="entry name" value="HTH_LACI"/>
    <property type="match status" value="1"/>
</dbReference>
<organism evidence="5 6">
    <name type="scientific">Candidatus Fimimorpha faecalis</name>
    <dbReference type="NCBI Taxonomy" id="2840824"/>
    <lineage>
        <taxon>Bacteria</taxon>
        <taxon>Bacillati</taxon>
        <taxon>Bacillota</taxon>
        <taxon>Clostridia</taxon>
        <taxon>Eubacteriales</taxon>
        <taxon>Candidatus Fimimorpha</taxon>
    </lineage>
</organism>
<dbReference type="SUPFAM" id="SSF47413">
    <property type="entry name" value="lambda repressor-like DNA-binding domains"/>
    <property type="match status" value="1"/>
</dbReference>
<name>A0A9D1EH97_9FIRM</name>
<evidence type="ECO:0000313" key="6">
    <source>
        <dbReference type="Proteomes" id="UP000824201"/>
    </source>
</evidence>
<dbReference type="Proteomes" id="UP000824201">
    <property type="component" value="Unassembled WGS sequence"/>
</dbReference>
<evidence type="ECO:0000256" key="3">
    <source>
        <dbReference type="ARBA" id="ARBA00023163"/>
    </source>
</evidence>
<dbReference type="SUPFAM" id="SSF53822">
    <property type="entry name" value="Periplasmic binding protein-like I"/>
    <property type="match status" value="1"/>
</dbReference>
<dbReference type="GO" id="GO:0003700">
    <property type="term" value="F:DNA-binding transcription factor activity"/>
    <property type="evidence" value="ECO:0007669"/>
    <property type="project" value="TreeGrafter"/>
</dbReference>
<dbReference type="Gene3D" id="1.10.260.40">
    <property type="entry name" value="lambda repressor-like DNA-binding domains"/>
    <property type="match status" value="1"/>
</dbReference>
<dbReference type="CDD" id="cd01392">
    <property type="entry name" value="HTH_LacI"/>
    <property type="match status" value="1"/>
</dbReference>
<proteinExistence type="predicted"/>
<evidence type="ECO:0000256" key="1">
    <source>
        <dbReference type="ARBA" id="ARBA00023015"/>
    </source>
</evidence>
<dbReference type="EMBL" id="DVHN01000200">
    <property type="protein sequence ID" value="HIR90155.1"/>
    <property type="molecule type" value="Genomic_DNA"/>
</dbReference>
<dbReference type="InterPro" id="IPR000843">
    <property type="entry name" value="HTH_LacI"/>
</dbReference>
<dbReference type="CDD" id="cd06267">
    <property type="entry name" value="PBP1_LacI_sugar_binding-like"/>
    <property type="match status" value="1"/>
</dbReference>
<protein>
    <submittedName>
        <fullName evidence="5">LacI family DNA-binding transcriptional regulator</fullName>
    </submittedName>
</protein>
<keyword evidence="2 5" id="KW-0238">DNA-binding</keyword>
<dbReference type="PRINTS" id="PR00036">
    <property type="entry name" value="HTHLACI"/>
</dbReference>
<evidence type="ECO:0000313" key="5">
    <source>
        <dbReference type="EMBL" id="HIR90155.1"/>
    </source>
</evidence>
<sequence>MNIYDISQKAGVSIATVSRVLNGSDRVSEKTRQKVLSVMNETGYTPNIFAKGLSSNSMQTIGILCANASDPYLANGVYYTERTLRQFGYNSLLSCTGHELKDKQYALDMLLKKRIDAVVMVGSHYIESNPENRQYIYDAAKQVPVIIFNGYIEHDNIYCSFSQDREAVSKAANYLLSQNRKHLLFLYTMLSYSGREKLYGFQKTLQAYGYSKKEIAALQCPVSVMETLEFLESLYPNTFPFDGIITSEDSVAIGALKFAQNRGIHVPEQLEIIGYNNSQLCVCCTPELTSIDNHLSTMCQNGVQNLIRVLKHEPISAATSIPCDLIFRGTTKKQYEIKQS</sequence>
<feature type="domain" description="HTH lacI-type" evidence="4">
    <location>
        <begin position="1"/>
        <end position="55"/>
    </location>
</feature>
<keyword evidence="1" id="KW-0805">Transcription regulation</keyword>
<reference evidence="5" key="2">
    <citation type="journal article" date="2021" name="PeerJ">
        <title>Extensive microbial diversity within the chicken gut microbiome revealed by metagenomics and culture.</title>
        <authorList>
            <person name="Gilroy R."/>
            <person name="Ravi A."/>
            <person name="Getino M."/>
            <person name="Pursley I."/>
            <person name="Horton D.L."/>
            <person name="Alikhan N.F."/>
            <person name="Baker D."/>
            <person name="Gharbi K."/>
            <person name="Hall N."/>
            <person name="Watson M."/>
            <person name="Adriaenssens E.M."/>
            <person name="Foster-Nyarko E."/>
            <person name="Jarju S."/>
            <person name="Secka A."/>
            <person name="Antonio M."/>
            <person name="Oren A."/>
            <person name="Chaudhuri R.R."/>
            <person name="La Ragione R."/>
            <person name="Hildebrand F."/>
            <person name="Pallen M.J."/>
        </authorList>
    </citation>
    <scope>NUCLEOTIDE SEQUENCE</scope>
    <source>
        <strain evidence="5">ChiW13-3771</strain>
    </source>
</reference>
<comment type="caution">
    <text evidence="5">The sequence shown here is derived from an EMBL/GenBank/DDBJ whole genome shotgun (WGS) entry which is preliminary data.</text>
</comment>
<evidence type="ECO:0000259" key="4">
    <source>
        <dbReference type="PROSITE" id="PS50932"/>
    </source>
</evidence>
<dbReference type="AlphaFoldDB" id="A0A9D1EH97"/>
<evidence type="ECO:0000256" key="2">
    <source>
        <dbReference type="ARBA" id="ARBA00023125"/>
    </source>
</evidence>
<dbReference type="PANTHER" id="PTHR30146:SF109">
    <property type="entry name" value="HTH-TYPE TRANSCRIPTIONAL REGULATOR GALS"/>
    <property type="match status" value="1"/>
</dbReference>
<reference evidence="5" key="1">
    <citation type="submission" date="2020-10" db="EMBL/GenBank/DDBJ databases">
        <authorList>
            <person name="Gilroy R."/>
        </authorList>
    </citation>
    <scope>NUCLEOTIDE SEQUENCE</scope>
    <source>
        <strain evidence="5">ChiW13-3771</strain>
    </source>
</reference>
<dbReference type="PANTHER" id="PTHR30146">
    <property type="entry name" value="LACI-RELATED TRANSCRIPTIONAL REPRESSOR"/>
    <property type="match status" value="1"/>
</dbReference>
<dbReference type="Pfam" id="PF13377">
    <property type="entry name" value="Peripla_BP_3"/>
    <property type="match status" value="1"/>
</dbReference>
<dbReference type="Pfam" id="PF00356">
    <property type="entry name" value="LacI"/>
    <property type="match status" value="1"/>
</dbReference>
<keyword evidence="3" id="KW-0804">Transcription</keyword>